<name>B1C9L9_9FIRM</name>
<dbReference type="eggNOG" id="COG3108">
    <property type="taxonomic scope" value="Bacteria"/>
</dbReference>
<evidence type="ECO:0000256" key="6">
    <source>
        <dbReference type="ARBA" id="ARBA00022801"/>
    </source>
</evidence>
<evidence type="ECO:0000256" key="9">
    <source>
        <dbReference type="ARBA" id="ARBA00023316"/>
    </source>
</evidence>
<dbReference type="Gene3D" id="1.10.101.10">
    <property type="entry name" value="PGBD-like superfamily/PGBD"/>
    <property type="match status" value="1"/>
</dbReference>
<dbReference type="Gene3D" id="3.30.1380.10">
    <property type="match status" value="1"/>
</dbReference>
<keyword evidence="9" id="KW-0961">Cell wall biogenesis/degradation</keyword>
<dbReference type="Pfam" id="PF08291">
    <property type="entry name" value="Peptidase_M15_3"/>
    <property type="match status" value="1"/>
</dbReference>
<evidence type="ECO:0000313" key="14">
    <source>
        <dbReference type="EMBL" id="EDS72590.1"/>
    </source>
</evidence>
<keyword evidence="5" id="KW-0732">Signal</keyword>
<proteinExistence type="inferred from homology"/>
<protein>
    <recommendedName>
        <fullName evidence="11">Murein endopeptidase K</fullName>
    </recommendedName>
</protein>
<dbReference type="InterPro" id="IPR036365">
    <property type="entry name" value="PGBD-like_sf"/>
</dbReference>
<keyword evidence="15" id="KW-1185">Reference proteome</keyword>
<dbReference type="Pfam" id="PF01471">
    <property type="entry name" value="PG_binding_1"/>
    <property type="match status" value="1"/>
</dbReference>
<keyword evidence="8" id="KW-0482">Metalloprotease</keyword>
<dbReference type="eggNOG" id="COG3409">
    <property type="taxonomic scope" value="Bacteria"/>
</dbReference>
<dbReference type="InterPro" id="IPR002477">
    <property type="entry name" value="Peptidoglycan-bd-like"/>
</dbReference>
<evidence type="ECO:0000256" key="10">
    <source>
        <dbReference type="ARBA" id="ARBA00093448"/>
    </source>
</evidence>
<comment type="pathway">
    <text evidence="2">Cell wall biogenesis; cell wall polysaccharide biosynthesis.</text>
</comment>
<evidence type="ECO:0000259" key="13">
    <source>
        <dbReference type="Pfam" id="PF08291"/>
    </source>
</evidence>
<comment type="similarity">
    <text evidence="10">Belongs to the peptidase M15 family.</text>
</comment>
<dbReference type="GO" id="GO:0071555">
    <property type="term" value="P:cell wall organization"/>
    <property type="evidence" value="ECO:0007669"/>
    <property type="project" value="UniProtKB-KW"/>
</dbReference>
<dbReference type="RefSeq" id="WP_007051060.1">
    <property type="nucleotide sequence ID" value="NZ_DS560019.1"/>
</dbReference>
<keyword evidence="4" id="KW-0479">Metal-binding</keyword>
<reference evidence="14" key="2">
    <citation type="submission" date="2013-08" db="EMBL/GenBank/DDBJ databases">
        <title>Draft genome sequence of Anaerofustis stercorihominis (DSM 17244).</title>
        <authorList>
            <person name="Sudarsanam P."/>
            <person name="Ley R."/>
            <person name="Guruge J."/>
            <person name="Turnbaugh P.J."/>
            <person name="Mahowald M."/>
            <person name="Liep D."/>
            <person name="Gordon J."/>
        </authorList>
    </citation>
    <scope>NUCLEOTIDE SEQUENCE</scope>
    <source>
        <strain evidence="14">DSM 17244</strain>
    </source>
</reference>
<gene>
    <name evidence="14" type="ORF">ANASTE_02319</name>
</gene>
<dbReference type="Proteomes" id="UP000005178">
    <property type="component" value="Unassembled WGS sequence"/>
</dbReference>
<evidence type="ECO:0000256" key="7">
    <source>
        <dbReference type="ARBA" id="ARBA00022833"/>
    </source>
</evidence>
<evidence type="ECO:0000256" key="3">
    <source>
        <dbReference type="ARBA" id="ARBA00022670"/>
    </source>
</evidence>
<dbReference type="PANTHER" id="PTHR37425">
    <property type="match status" value="1"/>
</dbReference>
<comment type="cofactor">
    <cofactor evidence="1">
        <name>Zn(2+)</name>
        <dbReference type="ChEBI" id="CHEBI:29105"/>
    </cofactor>
</comment>
<evidence type="ECO:0000259" key="12">
    <source>
        <dbReference type="Pfam" id="PF01471"/>
    </source>
</evidence>
<dbReference type="InterPro" id="IPR013230">
    <property type="entry name" value="Peptidase_M15A_C"/>
</dbReference>
<feature type="domain" description="Peptidase M15A C-terminal" evidence="13">
    <location>
        <begin position="21"/>
        <end position="122"/>
    </location>
</feature>
<dbReference type="EMBL" id="ABIL02000006">
    <property type="protein sequence ID" value="EDS72590.1"/>
    <property type="molecule type" value="Genomic_DNA"/>
</dbReference>
<dbReference type="SUPFAM" id="SSF47090">
    <property type="entry name" value="PGBD-like"/>
    <property type="match status" value="1"/>
</dbReference>
<sequence>MNVITYYKSRDGEKKVPGAPHFKIKEFACHDGTDKIFIDIDHAKKLEKIRVHFKKAVHINSGYRTVSYNRKIGGASGSYHTKGRAFDIYISGVNVKTIAKYAEAIGIKGIGCYPNANFVHIDSRPSKFFYYYTNYYRSVRTFGGSPAYYPIIAKGSRGAYVKKAQNRLIKKGYKISADGIFGSSTENAVKRFQKKSEITVDGIVGKNTWKLLYK</sequence>
<dbReference type="InterPro" id="IPR009045">
    <property type="entry name" value="Zn_M74/Hedgehog-like"/>
</dbReference>
<evidence type="ECO:0000256" key="11">
    <source>
        <dbReference type="ARBA" id="ARBA00093666"/>
    </source>
</evidence>
<keyword evidence="6" id="KW-0378">Hydrolase</keyword>
<dbReference type="HOGENOM" id="CLU_1286549_0_0_9"/>
<dbReference type="InterPro" id="IPR010275">
    <property type="entry name" value="MepK"/>
</dbReference>
<dbReference type="GeneID" id="98001540"/>
<keyword evidence="7" id="KW-0862">Zinc</keyword>
<keyword evidence="3" id="KW-0645">Protease</keyword>
<evidence type="ECO:0000256" key="1">
    <source>
        <dbReference type="ARBA" id="ARBA00001947"/>
    </source>
</evidence>
<evidence type="ECO:0000256" key="5">
    <source>
        <dbReference type="ARBA" id="ARBA00022729"/>
    </source>
</evidence>
<dbReference type="GO" id="GO:0006508">
    <property type="term" value="P:proteolysis"/>
    <property type="evidence" value="ECO:0007669"/>
    <property type="project" value="UniProtKB-KW"/>
</dbReference>
<accession>B1C9L9</accession>
<evidence type="ECO:0000256" key="4">
    <source>
        <dbReference type="ARBA" id="ARBA00022723"/>
    </source>
</evidence>
<dbReference type="InterPro" id="IPR036366">
    <property type="entry name" value="PGBDSf"/>
</dbReference>
<dbReference type="AlphaFoldDB" id="B1C9L9"/>
<dbReference type="SUPFAM" id="SSF55166">
    <property type="entry name" value="Hedgehog/DD-peptidase"/>
    <property type="match status" value="1"/>
</dbReference>
<evidence type="ECO:0000256" key="2">
    <source>
        <dbReference type="ARBA" id="ARBA00004776"/>
    </source>
</evidence>
<evidence type="ECO:0000256" key="8">
    <source>
        <dbReference type="ARBA" id="ARBA00023049"/>
    </source>
</evidence>
<feature type="domain" description="Peptidoglycan binding-like" evidence="12">
    <location>
        <begin position="158"/>
        <end position="212"/>
    </location>
</feature>
<dbReference type="PANTHER" id="PTHR37425:SF1">
    <property type="entry name" value="OUTER MEMBRANE PROTEIN"/>
    <property type="match status" value="1"/>
</dbReference>
<dbReference type="GO" id="GO:0008237">
    <property type="term" value="F:metallopeptidase activity"/>
    <property type="evidence" value="ECO:0007669"/>
    <property type="project" value="UniProtKB-KW"/>
</dbReference>
<comment type="caution">
    <text evidence="14">The sequence shown here is derived from an EMBL/GenBank/DDBJ whole genome shotgun (WGS) entry which is preliminary data.</text>
</comment>
<dbReference type="GO" id="GO:0046872">
    <property type="term" value="F:metal ion binding"/>
    <property type="evidence" value="ECO:0007669"/>
    <property type="project" value="UniProtKB-KW"/>
</dbReference>
<organism evidence="14 15">
    <name type="scientific">Anaerofustis stercorihominis DSM 17244</name>
    <dbReference type="NCBI Taxonomy" id="445971"/>
    <lineage>
        <taxon>Bacteria</taxon>
        <taxon>Bacillati</taxon>
        <taxon>Bacillota</taxon>
        <taxon>Clostridia</taxon>
        <taxon>Eubacteriales</taxon>
        <taxon>Eubacteriaceae</taxon>
        <taxon>Anaerofustis</taxon>
    </lineage>
</organism>
<reference evidence="14" key="1">
    <citation type="submission" date="2008-01" db="EMBL/GenBank/DDBJ databases">
        <authorList>
            <person name="Fulton L."/>
            <person name="Clifton S."/>
            <person name="Fulton B."/>
            <person name="Xu J."/>
            <person name="Minx P."/>
            <person name="Pepin K.H."/>
            <person name="Johnson M."/>
            <person name="Thiruvilangam P."/>
            <person name="Bhonagiri V."/>
            <person name="Nash W.E."/>
            <person name="Mardis E.R."/>
            <person name="Wilson R.K."/>
        </authorList>
    </citation>
    <scope>NUCLEOTIDE SEQUENCE [LARGE SCALE GENOMIC DNA]</scope>
    <source>
        <strain evidence="14">DSM 17244</strain>
    </source>
</reference>
<evidence type="ECO:0000313" key="15">
    <source>
        <dbReference type="Proteomes" id="UP000005178"/>
    </source>
</evidence>